<keyword evidence="5 8" id="KW-0067">ATP-binding</keyword>
<dbReference type="InterPro" id="IPR045462">
    <property type="entry name" value="aa-tRNA-synth_I_cd-bd"/>
</dbReference>
<feature type="binding site" evidence="8">
    <location>
        <position position="277"/>
    </location>
    <ligand>
        <name>ATP</name>
        <dbReference type="ChEBI" id="CHEBI:30616"/>
    </ligand>
</feature>
<dbReference type="InterPro" id="IPR014729">
    <property type="entry name" value="Rossmann-like_a/b/a_fold"/>
</dbReference>
<feature type="domain" description="Aminoacyl-tRNA synthetase class I anticodon-binding" evidence="10">
    <location>
        <begin position="409"/>
        <end position="479"/>
    </location>
</feature>
<keyword evidence="2 8" id="KW-0963">Cytoplasm</keyword>
<comment type="similarity">
    <text evidence="1 8">Belongs to the class-I aminoacyl-tRNA synthetase family. Glutamate--tRNA ligase type 1 subfamily.</text>
</comment>
<dbReference type="Pfam" id="PF19269">
    <property type="entry name" value="Anticodon_2"/>
    <property type="match status" value="1"/>
</dbReference>
<dbReference type="SUPFAM" id="SSF48163">
    <property type="entry name" value="An anticodon-binding domain of class I aminoacyl-tRNA synthetases"/>
    <property type="match status" value="1"/>
</dbReference>
<dbReference type="InterPro" id="IPR000924">
    <property type="entry name" value="Glu/Gln-tRNA-synth"/>
</dbReference>
<feature type="domain" description="Glutamyl/glutaminyl-tRNA synthetase class Ib catalytic" evidence="9">
    <location>
        <begin position="27"/>
        <end position="340"/>
    </location>
</feature>
<evidence type="ECO:0000256" key="1">
    <source>
        <dbReference type="ARBA" id="ARBA00007894"/>
    </source>
</evidence>
<organism evidence="11 12">
    <name type="scientific">Mesorhizobium delmotii</name>
    <dbReference type="NCBI Taxonomy" id="1631247"/>
    <lineage>
        <taxon>Bacteria</taxon>
        <taxon>Pseudomonadati</taxon>
        <taxon>Pseudomonadota</taxon>
        <taxon>Alphaproteobacteria</taxon>
        <taxon>Hyphomicrobiales</taxon>
        <taxon>Phyllobacteriaceae</taxon>
        <taxon>Mesorhizobium</taxon>
    </lineage>
</organism>
<dbReference type="GO" id="GO:0005737">
    <property type="term" value="C:cytoplasm"/>
    <property type="evidence" value="ECO:0007669"/>
    <property type="project" value="UniProtKB-SubCell"/>
</dbReference>
<keyword evidence="12" id="KW-1185">Reference proteome</keyword>
<dbReference type="InterPro" id="IPR004527">
    <property type="entry name" value="Glu-tRNA-ligase_bac/mito"/>
</dbReference>
<dbReference type="EMBL" id="FUIG01000002">
    <property type="protein sequence ID" value="SJM27829.1"/>
    <property type="molecule type" value="Genomic_DNA"/>
</dbReference>
<proteinExistence type="inferred from homology"/>
<keyword evidence="4 8" id="KW-0547">Nucleotide-binding</keyword>
<dbReference type="InterPro" id="IPR020751">
    <property type="entry name" value="aa-tRNA-synth_I_codon-bd_sub2"/>
</dbReference>
<dbReference type="PROSITE" id="PS00178">
    <property type="entry name" value="AA_TRNA_LIGASE_I"/>
    <property type="match status" value="1"/>
</dbReference>
<dbReference type="EC" id="6.1.1.17" evidence="8"/>
<dbReference type="GO" id="GO:0004818">
    <property type="term" value="F:glutamate-tRNA ligase activity"/>
    <property type="evidence" value="ECO:0007669"/>
    <property type="project" value="UniProtKB-UniRule"/>
</dbReference>
<accession>A0A2P9A9N3</accession>
<dbReference type="GO" id="GO:0000049">
    <property type="term" value="F:tRNA binding"/>
    <property type="evidence" value="ECO:0007669"/>
    <property type="project" value="InterPro"/>
</dbReference>
<dbReference type="SUPFAM" id="SSF52374">
    <property type="entry name" value="Nucleotidylyl transferase"/>
    <property type="match status" value="1"/>
</dbReference>
<comment type="subcellular location">
    <subcellularLocation>
        <location evidence="8">Cytoplasm</location>
    </subcellularLocation>
</comment>
<dbReference type="PANTHER" id="PTHR43311">
    <property type="entry name" value="GLUTAMATE--TRNA LIGASE"/>
    <property type="match status" value="1"/>
</dbReference>
<dbReference type="Proteomes" id="UP000245698">
    <property type="component" value="Unassembled WGS sequence"/>
</dbReference>
<comment type="caution">
    <text evidence="8">Lacks conserved residue(s) required for the propagation of feature annotation.</text>
</comment>
<protein>
    <recommendedName>
        <fullName evidence="8">Glutamate--tRNA ligase</fullName>
        <ecNumber evidence="8">6.1.1.17</ecNumber>
    </recommendedName>
    <alternativeName>
        <fullName evidence="8">Glutamyl-tRNA synthetase</fullName>
        <shortName evidence="8">GluRS</shortName>
    </alternativeName>
</protein>
<evidence type="ECO:0000256" key="4">
    <source>
        <dbReference type="ARBA" id="ARBA00022741"/>
    </source>
</evidence>
<evidence type="ECO:0000256" key="7">
    <source>
        <dbReference type="ARBA" id="ARBA00023146"/>
    </source>
</evidence>
<reference evidence="12" key="1">
    <citation type="submission" date="2016-12" db="EMBL/GenBank/DDBJ databases">
        <authorList>
            <person name="Brunel B."/>
        </authorList>
    </citation>
    <scope>NUCLEOTIDE SEQUENCE [LARGE SCALE GENOMIC DNA]</scope>
</reference>
<keyword evidence="6 8" id="KW-0648">Protein biosynthesis</keyword>
<dbReference type="InterPro" id="IPR033910">
    <property type="entry name" value="GluRS_core"/>
</dbReference>
<evidence type="ECO:0000256" key="8">
    <source>
        <dbReference type="HAMAP-Rule" id="MF_00022"/>
    </source>
</evidence>
<dbReference type="PANTHER" id="PTHR43311:SF2">
    <property type="entry name" value="GLUTAMATE--TRNA LIGASE, MITOCHONDRIAL-RELATED"/>
    <property type="match status" value="1"/>
</dbReference>
<dbReference type="GO" id="GO:0005524">
    <property type="term" value="F:ATP binding"/>
    <property type="evidence" value="ECO:0007669"/>
    <property type="project" value="UniProtKB-UniRule"/>
</dbReference>
<evidence type="ECO:0000259" key="9">
    <source>
        <dbReference type="Pfam" id="PF00749"/>
    </source>
</evidence>
<dbReference type="Gene3D" id="1.10.10.350">
    <property type="match status" value="1"/>
</dbReference>
<evidence type="ECO:0000313" key="12">
    <source>
        <dbReference type="Proteomes" id="UP000245698"/>
    </source>
</evidence>
<evidence type="ECO:0000256" key="6">
    <source>
        <dbReference type="ARBA" id="ARBA00022917"/>
    </source>
</evidence>
<dbReference type="InterPro" id="IPR049940">
    <property type="entry name" value="GluQ/Sye"/>
</dbReference>
<keyword evidence="7 8" id="KW-0030">Aminoacyl-tRNA synthetase</keyword>
<dbReference type="CDD" id="cd00808">
    <property type="entry name" value="GluRS_core"/>
    <property type="match status" value="1"/>
</dbReference>
<dbReference type="HAMAP" id="MF_00022">
    <property type="entry name" value="Glu_tRNA_synth_type1"/>
    <property type="match status" value="1"/>
</dbReference>
<dbReference type="GO" id="GO:0006424">
    <property type="term" value="P:glutamyl-tRNA aminoacylation"/>
    <property type="evidence" value="ECO:0007669"/>
    <property type="project" value="UniProtKB-UniRule"/>
</dbReference>
<comment type="subunit">
    <text evidence="8">Monomer.</text>
</comment>
<evidence type="ECO:0000256" key="5">
    <source>
        <dbReference type="ARBA" id="ARBA00022840"/>
    </source>
</evidence>
<evidence type="ECO:0000259" key="10">
    <source>
        <dbReference type="Pfam" id="PF19269"/>
    </source>
</evidence>
<evidence type="ECO:0000256" key="2">
    <source>
        <dbReference type="ARBA" id="ARBA00022490"/>
    </source>
</evidence>
<dbReference type="InterPro" id="IPR008925">
    <property type="entry name" value="aa_tRNA-synth_I_cd-bd_sf"/>
</dbReference>
<dbReference type="Gene3D" id="3.40.50.620">
    <property type="entry name" value="HUPs"/>
    <property type="match status" value="1"/>
</dbReference>
<dbReference type="InterPro" id="IPR020058">
    <property type="entry name" value="Glu/Gln-tRNA-synth_Ib_cat-dom"/>
</dbReference>
<feature type="short sequence motif" description="'HIGH' region" evidence="8">
    <location>
        <begin position="33"/>
        <end position="43"/>
    </location>
</feature>
<name>A0A2P9A9N3_9HYPH</name>
<gene>
    <name evidence="8 11" type="primary">gltX</name>
    <name evidence="11" type="ORF">BQ8482_100025</name>
</gene>
<evidence type="ECO:0000256" key="3">
    <source>
        <dbReference type="ARBA" id="ARBA00022598"/>
    </source>
</evidence>
<comment type="catalytic activity">
    <reaction evidence="8">
        <text>tRNA(Glu) + L-glutamate + ATP = L-glutamyl-tRNA(Glu) + AMP + diphosphate</text>
        <dbReference type="Rhea" id="RHEA:23540"/>
        <dbReference type="Rhea" id="RHEA-COMP:9663"/>
        <dbReference type="Rhea" id="RHEA-COMP:9680"/>
        <dbReference type="ChEBI" id="CHEBI:29985"/>
        <dbReference type="ChEBI" id="CHEBI:30616"/>
        <dbReference type="ChEBI" id="CHEBI:33019"/>
        <dbReference type="ChEBI" id="CHEBI:78442"/>
        <dbReference type="ChEBI" id="CHEBI:78520"/>
        <dbReference type="ChEBI" id="CHEBI:456215"/>
        <dbReference type="EC" id="6.1.1.17"/>
    </reaction>
</comment>
<dbReference type="Pfam" id="PF00749">
    <property type="entry name" value="tRNA-synt_1c"/>
    <property type="match status" value="1"/>
</dbReference>
<dbReference type="PRINTS" id="PR00987">
    <property type="entry name" value="TRNASYNTHGLU"/>
</dbReference>
<dbReference type="NCBIfam" id="TIGR00464">
    <property type="entry name" value="gltX_bact"/>
    <property type="match status" value="1"/>
</dbReference>
<sequence>MFYVCGPSAGACLVNSKTIRYAPFMTVTVRFAPSPTGRIHIGNARTALFNWLFAMNNKGRFIQRFDDTDVARSTQEFSDAILYDLHWLGIFPDATEYQSRRFEIYDAAIEKLKAARLLYACYETPEELDLRRKVRRTRGLPPVYGREALTLTPEQIAEYQSDGRRPHWRFLLPNFTSDPLQPERTEIHWNDLVRGEETVDLASLSDPVLMREDGTYLYTLPSVVDDIEMGVSHVIRGDDHVTNTGVQIALFQALGAEPPVFGHHNLLTTASGEGLSKRSGALSIESLRETGIEPMAVASLAVLVGTSENVVAVPDMTELARRFDPAATSKSAAKFDPDELFVLNRTLLHHMPFSEARDRLIVLGISGEQAEPFWLAVRGNLDRLADAAIWWRTLRDGPQEQPDFSDVDRDFLRQAFDLLPEDPWNGSVWKEWTGRIREATGRKGKALFMPLRLALTGQPSGPELADLLPLLGREGTLARRP</sequence>
<dbReference type="InterPro" id="IPR001412">
    <property type="entry name" value="aa-tRNA-synth_I_CS"/>
</dbReference>
<dbReference type="GO" id="GO:0008270">
    <property type="term" value="F:zinc ion binding"/>
    <property type="evidence" value="ECO:0007669"/>
    <property type="project" value="InterPro"/>
</dbReference>
<dbReference type="AlphaFoldDB" id="A0A2P9A9N3"/>
<comment type="function">
    <text evidence="8">Catalyzes the attachment of glutamate to tRNA(Glu) in a two-step reaction: glutamate is first activated by ATP to form Glu-AMP and then transferred to the acceptor end of tRNA(Glu).</text>
</comment>
<feature type="short sequence motif" description="'KMSKS' region" evidence="8">
    <location>
        <begin position="274"/>
        <end position="278"/>
    </location>
</feature>
<evidence type="ECO:0000313" key="11">
    <source>
        <dbReference type="EMBL" id="SJM27829.1"/>
    </source>
</evidence>
<keyword evidence="3 8" id="KW-0436">Ligase</keyword>